<dbReference type="GO" id="GO:0003700">
    <property type="term" value="F:DNA-binding transcription factor activity"/>
    <property type="evidence" value="ECO:0007669"/>
    <property type="project" value="InterPro"/>
</dbReference>
<evidence type="ECO:0000256" key="1">
    <source>
        <dbReference type="ARBA" id="ARBA00023125"/>
    </source>
</evidence>
<dbReference type="InterPro" id="IPR050959">
    <property type="entry name" value="MarA-like"/>
</dbReference>
<dbReference type="GO" id="GO:0043565">
    <property type="term" value="F:sequence-specific DNA binding"/>
    <property type="evidence" value="ECO:0007669"/>
    <property type="project" value="InterPro"/>
</dbReference>
<evidence type="ECO:0000313" key="3">
    <source>
        <dbReference type="EMBL" id="CAD2077236.1"/>
    </source>
</evidence>
<comment type="caution">
    <text evidence="3">The sequence shown here is derived from an EMBL/GenBank/DDBJ whole genome shotgun (WGS) entry which is preliminary data.</text>
</comment>
<name>A0A6V7RIP4_9BACL</name>
<keyword evidence="4" id="KW-1185">Reference proteome</keyword>
<dbReference type="PANTHER" id="PTHR47504">
    <property type="entry name" value="RIGHT ORIGIN-BINDING PROTEIN"/>
    <property type="match status" value="1"/>
</dbReference>
<dbReference type="Gene3D" id="3.20.80.10">
    <property type="entry name" value="Regulatory factor, effector binding domain"/>
    <property type="match status" value="1"/>
</dbReference>
<evidence type="ECO:0000259" key="2">
    <source>
        <dbReference type="PROSITE" id="PS01124"/>
    </source>
</evidence>
<feature type="domain" description="HTH araC/xylS-type" evidence="2">
    <location>
        <begin position="8"/>
        <end position="106"/>
    </location>
</feature>
<dbReference type="PROSITE" id="PS01124">
    <property type="entry name" value="HTH_ARAC_FAMILY_2"/>
    <property type="match status" value="1"/>
</dbReference>
<dbReference type="Proteomes" id="UP000521032">
    <property type="component" value="Unassembled WGS sequence"/>
</dbReference>
<evidence type="ECO:0000313" key="4">
    <source>
        <dbReference type="Proteomes" id="UP000521032"/>
    </source>
</evidence>
<reference evidence="3 4" key="1">
    <citation type="submission" date="2020-07" db="EMBL/GenBank/DDBJ databases">
        <authorList>
            <person name="Criscuolo A."/>
        </authorList>
    </citation>
    <scope>NUCLEOTIDE SEQUENCE [LARGE SCALE GENOMIC DNA]</scope>
    <source>
        <strain evidence="4">CIP 111030</strain>
    </source>
</reference>
<dbReference type="InterPro" id="IPR011256">
    <property type="entry name" value="Reg_factor_effector_dom_sf"/>
</dbReference>
<dbReference type="PANTHER" id="PTHR47504:SF5">
    <property type="entry name" value="RIGHT ORIGIN-BINDING PROTEIN"/>
    <property type="match status" value="1"/>
</dbReference>
<protein>
    <submittedName>
        <fullName evidence="3">HTH-type transcriptional activator RhaS</fullName>
    </submittedName>
</protein>
<dbReference type="AlphaFoldDB" id="A0A6V7RIP4"/>
<proteinExistence type="predicted"/>
<keyword evidence="1" id="KW-0238">DNA-binding</keyword>
<sequence>MDTIHFIEKFIVYIEDHLRETIDFDAVLADDDIETKSFLTLFISLVGMTPKEYQEKRQLTEIALEVYDGHRRLVDIIKYYNHPDLELFKDKFQKQFGISVYDVDKHINTIPLQLRVSFEIRPTTKRDPFTESRYHDGIRLIGITEFFAANSYNYTKKFRYLNYLMNSGIVSEILKHNNGQVKGLVVLEQYVDGDIQVFVGTPSNIDTAFETVYTPSSNYQIFESNGQIEKEIPKLYEHIYRKWQVKEQYDIETEFSIEVIKGLVNDIEDECIVQVWQSYYE</sequence>
<dbReference type="RefSeq" id="WP_186087832.1">
    <property type="nucleotide sequence ID" value="NZ_BMDB01000001.1"/>
</dbReference>
<gene>
    <name evidence="3" type="primary">rhaS_1</name>
    <name evidence="3" type="ORF">JEOSCH030_01254</name>
</gene>
<dbReference type="InterPro" id="IPR018060">
    <property type="entry name" value="HTH_AraC"/>
</dbReference>
<organism evidence="3 4">
    <name type="scientific">Phocicoccus schoeneichii</name>
    <dbReference type="NCBI Taxonomy" id="1812261"/>
    <lineage>
        <taxon>Bacteria</taxon>
        <taxon>Bacillati</taxon>
        <taxon>Bacillota</taxon>
        <taxon>Bacilli</taxon>
        <taxon>Bacillales</taxon>
        <taxon>Salinicoccaceae</taxon>
        <taxon>Phocicoccus</taxon>
    </lineage>
</organism>
<dbReference type="Gene3D" id="1.10.10.60">
    <property type="entry name" value="Homeodomain-like"/>
    <property type="match status" value="1"/>
</dbReference>
<accession>A0A6V7RIP4</accession>
<dbReference type="InterPro" id="IPR029441">
    <property type="entry name" value="Cass2"/>
</dbReference>
<dbReference type="Pfam" id="PF14526">
    <property type="entry name" value="Cass2"/>
    <property type="match status" value="1"/>
</dbReference>
<dbReference type="EMBL" id="CAJEWE010000010">
    <property type="protein sequence ID" value="CAD2077236.1"/>
    <property type="molecule type" value="Genomic_DNA"/>
</dbReference>